<evidence type="ECO:0000313" key="9">
    <source>
        <dbReference type="EMBL" id="MDT0344182.1"/>
    </source>
</evidence>
<evidence type="ECO:0000256" key="3">
    <source>
        <dbReference type="ARBA" id="ARBA00011165"/>
    </source>
</evidence>
<dbReference type="Gene3D" id="3.20.20.80">
    <property type="entry name" value="Glycosidases"/>
    <property type="match status" value="1"/>
</dbReference>
<keyword evidence="5" id="KW-0378">Hydrolase</keyword>
<name>A0ABU2MRD2_9ACTN</name>
<dbReference type="SUPFAM" id="SSF51011">
    <property type="entry name" value="Glycosyl hydrolase domain"/>
    <property type="match status" value="1"/>
</dbReference>
<comment type="caution">
    <text evidence="9">The sequence shown here is derived from an EMBL/GenBank/DDBJ whole genome shotgun (WGS) entry which is preliminary data.</text>
</comment>
<accession>A0ABU2MRD2</accession>
<gene>
    <name evidence="9" type="ORF">RM590_16375</name>
</gene>
<keyword evidence="7" id="KW-0326">Glycosidase</keyword>
<dbReference type="RefSeq" id="WP_311705306.1">
    <property type="nucleotide sequence ID" value="NZ_JAVREL010000008.1"/>
</dbReference>
<evidence type="ECO:0000259" key="8">
    <source>
        <dbReference type="SMART" id="SM00813"/>
    </source>
</evidence>
<dbReference type="InterPro" id="IPR010720">
    <property type="entry name" value="Alpha-L-AF_C"/>
</dbReference>
<dbReference type="SMART" id="SM00813">
    <property type="entry name" value="Alpha-L-AF_C"/>
    <property type="match status" value="1"/>
</dbReference>
<protein>
    <recommendedName>
        <fullName evidence="4">non-reducing end alpha-L-arabinofuranosidase</fullName>
        <ecNumber evidence="4">3.2.1.55</ecNumber>
    </recommendedName>
</protein>
<evidence type="ECO:0000256" key="1">
    <source>
        <dbReference type="ARBA" id="ARBA00001462"/>
    </source>
</evidence>
<evidence type="ECO:0000313" key="10">
    <source>
        <dbReference type="Proteomes" id="UP001183246"/>
    </source>
</evidence>
<comment type="catalytic activity">
    <reaction evidence="1">
        <text>Hydrolysis of terminal non-reducing alpha-L-arabinofuranoside residues in alpha-L-arabinosides.</text>
        <dbReference type="EC" id="3.2.1.55"/>
    </reaction>
</comment>
<evidence type="ECO:0000256" key="4">
    <source>
        <dbReference type="ARBA" id="ARBA00012670"/>
    </source>
</evidence>
<organism evidence="9 10">
    <name type="scientific">Streptomyces litchfieldiae</name>
    <dbReference type="NCBI Taxonomy" id="3075543"/>
    <lineage>
        <taxon>Bacteria</taxon>
        <taxon>Bacillati</taxon>
        <taxon>Actinomycetota</taxon>
        <taxon>Actinomycetes</taxon>
        <taxon>Kitasatosporales</taxon>
        <taxon>Streptomycetaceae</taxon>
        <taxon>Streptomyces</taxon>
    </lineage>
</organism>
<dbReference type="PANTHER" id="PTHR43576:SF2">
    <property type="entry name" value="INTRACELLULAR EXO-ALPHA-L-ARABINOFURANOSIDASE 2"/>
    <property type="match status" value="1"/>
</dbReference>
<comment type="similarity">
    <text evidence="2">Belongs to the glycosyl hydrolase 51 family.</text>
</comment>
<reference evidence="10" key="1">
    <citation type="submission" date="2023-07" db="EMBL/GenBank/DDBJ databases">
        <title>30 novel species of actinomycetes from the DSMZ collection.</title>
        <authorList>
            <person name="Nouioui I."/>
        </authorList>
    </citation>
    <scope>NUCLEOTIDE SEQUENCE [LARGE SCALE GENOMIC DNA]</scope>
    <source>
        <strain evidence="10">DSM 44938</strain>
    </source>
</reference>
<keyword evidence="6" id="KW-0119">Carbohydrate metabolism</keyword>
<sequence>MPADPAAVIDVSLARPGVAYSRNLFGHFIEHFHRQVYGGLYDPGSPLSNERGFREDVIEAMRELRPSVVRWPGGCFVSSYHWRDGVGHPRRPHYDKAWRVTDPNTFGTHEFVAWCEAIGAAPYICTNAGTGTAEEMSDWVEYCNLAQGSHWSALRTDNGHPAPFAVPFWSIGNENYGDWEMGAKTPQEWANLVRESAKMMRRVDESIVLLTAARADLEWTLPLLLAAGRYLNMVSIHGYWDSLADVNQPSAYLTAISRSLDPQREIQHTIDIIGAAALTGQVGIAFDEWNLRGWHHPWGNSDAAVRARDANDDNTTYTMADALFSASFLNACLRRGDVVKMANIAPSINARGPLFVHPEGIVRRSTFHVMAMYANQLGERVLETHAAASDLEAASVPVIDSLATIDSTNTRVTLSLINREPNSAVPCEVRIAGHPVDGSHQATILDGPGADTYNDIDRPSTITPRRSKLDFRSGHVALPPHSLTICDIDLPLHHTEGDIDAGRILSGDWQLSTTGWHKTS</sequence>
<dbReference type="InterPro" id="IPR013780">
    <property type="entry name" value="Glyco_hydro_b"/>
</dbReference>
<dbReference type="EMBL" id="JAVREL010000008">
    <property type="protein sequence ID" value="MDT0344182.1"/>
    <property type="molecule type" value="Genomic_DNA"/>
</dbReference>
<proteinExistence type="inferred from homology"/>
<feature type="domain" description="Alpha-L-arabinofuranosidase C-terminal" evidence="8">
    <location>
        <begin position="287"/>
        <end position="482"/>
    </location>
</feature>
<dbReference type="PANTHER" id="PTHR43576">
    <property type="entry name" value="ALPHA-L-ARABINOFURANOSIDASE C-RELATED"/>
    <property type="match status" value="1"/>
</dbReference>
<dbReference type="InterPro" id="IPR055235">
    <property type="entry name" value="ASD1_cat"/>
</dbReference>
<evidence type="ECO:0000256" key="6">
    <source>
        <dbReference type="ARBA" id="ARBA00023277"/>
    </source>
</evidence>
<dbReference type="SUPFAM" id="SSF51445">
    <property type="entry name" value="(Trans)glycosidases"/>
    <property type="match status" value="1"/>
</dbReference>
<dbReference type="Gene3D" id="2.60.40.1180">
    <property type="entry name" value="Golgi alpha-mannosidase II"/>
    <property type="match status" value="1"/>
</dbReference>
<evidence type="ECO:0000256" key="5">
    <source>
        <dbReference type="ARBA" id="ARBA00022801"/>
    </source>
</evidence>
<dbReference type="EC" id="3.2.1.55" evidence="4"/>
<keyword evidence="10" id="KW-1185">Reference proteome</keyword>
<dbReference type="Proteomes" id="UP001183246">
    <property type="component" value="Unassembled WGS sequence"/>
</dbReference>
<dbReference type="Pfam" id="PF06964">
    <property type="entry name" value="Alpha-L-AF_C"/>
    <property type="match status" value="1"/>
</dbReference>
<evidence type="ECO:0000256" key="2">
    <source>
        <dbReference type="ARBA" id="ARBA00007186"/>
    </source>
</evidence>
<comment type="subunit">
    <text evidence="3">Homohexamer; trimer of dimers.</text>
</comment>
<evidence type="ECO:0000256" key="7">
    <source>
        <dbReference type="ARBA" id="ARBA00023295"/>
    </source>
</evidence>
<dbReference type="Pfam" id="PF22848">
    <property type="entry name" value="ASD1_dom"/>
    <property type="match status" value="1"/>
</dbReference>
<dbReference type="InterPro" id="IPR017853">
    <property type="entry name" value="GH"/>
</dbReference>